<evidence type="ECO:0000313" key="2">
    <source>
        <dbReference type="EMBL" id="EGN91994.1"/>
    </source>
</evidence>
<gene>
    <name evidence="2" type="ORF">SERLA73DRAFT_157278</name>
</gene>
<protein>
    <recommendedName>
        <fullName evidence="4">DUF4939 domain-containing protein</fullName>
    </recommendedName>
</protein>
<proteinExistence type="predicted"/>
<dbReference type="InParanoid" id="F8QI92"/>
<feature type="compositionally biased region" description="Basic and acidic residues" evidence="1">
    <location>
        <begin position="53"/>
        <end position="82"/>
    </location>
</feature>
<feature type="region of interest" description="Disordered" evidence="1">
    <location>
        <begin position="53"/>
        <end position="118"/>
    </location>
</feature>
<reference evidence="3" key="1">
    <citation type="journal article" date="2011" name="Science">
        <title>The plant cell wall-decomposing machinery underlies the functional diversity of forest fungi.</title>
        <authorList>
            <person name="Eastwood D.C."/>
            <person name="Floudas D."/>
            <person name="Binder M."/>
            <person name="Majcherczyk A."/>
            <person name="Schneider P."/>
            <person name="Aerts A."/>
            <person name="Asiegbu F.O."/>
            <person name="Baker S.E."/>
            <person name="Barry K."/>
            <person name="Bendiksby M."/>
            <person name="Blumentritt M."/>
            <person name="Coutinho P.M."/>
            <person name="Cullen D."/>
            <person name="de Vries R.P."/>
            <person name="Gathman A."/>
            <person name="Goodell B."/>
            <person name="Henrissat B."/>
            <person name="Ihrmark K."/>
            <person name="Kauserud H."/>
            <person name="Kohler A."/>
            <person name="LaButti K."/>
            <person name="Lapidus A."/>
            <person name="Lavin J.L."/>
            <person name="Lee Y.-H."/>
            <person name="Lindquist E."/>
            <person name="Lilly W."/>
            <person name="Lucas S."/>
            <person name="Morin E."/>
            <person name="Murat C."/>
            <person name="Oguiza J.A."/>
            <person name="Park J."/>
            <person name="Pisabarro A.G."/>
            <person name="Riley R."/>
            <person name="Rosling A."/>
            <person name="Salamov A."/>
            <person name="Schmidt O."/>
            <person name="Schmutz J."/>
            <person name="Skrede I."/>
            <person name="Stenlid J."/>
            <person name="Wiebenga A."/>
            <person name="Xie X."/>
            <person name="Kuees U."/>
            <person name="Hibbett D.S."/>
            <person name="Hoffmeister D."/>
            <person name="Hoegberg N."/>
            <person name="Martin F."/>
            <person name="Grigoriev I.V."/>
            <person name="Watkinson S.C."/>
        </authorList>
    </citation>
    <scope>NUCLEOTIDE SEQUENCE [LARGE SCALE GENOMIC DNA]</scope>
    <source>
        <strain evidence="3">strain S7.3</strain>
    </source>
</reference>
<evidence type="ECO:0000313" key="3">
    <source>
        <dbReference type="Proteomes" id="UP000008063"/>
    </source>
</evidence>
<dbReference type="EMBL" id="GL945520">
    <property type="protein sequence ID" value="EGN91994.1"/>
    <property type="molecule type" value="Genomic_DNA"/>
</dbReference>
<dbReference type="Proteomes" id="UP000008063">
    <property type="component" value="Unassembled WGS sequence"/>
</dbReference>
<evidence type="ECO:0008006" key="4">
    <source>
        <dbReference type="Google" id="ProtNLM"/>
    </source>
</evidence>
<dbReference type="AlphaFoldDB" id="F8QI92"/>
<organism evidence="3">
    <name type="scientific">Serpula lacrymans var. lacrymans (strain S7.3)</name>
    <name type="common">Dry rot fungus</name>
    <dbReference type="NCBI Taxonomy" id="936435"/>
    <lineage>
        <taxon>Eukaryota</taxon>
        <taxon>Fungi</taxon>
        <taxon>Dikarya</taxon>
        <taxon>Basidiomycota</taxon>
        <taxon>Agaricomycotina</taxon>
        <taxon>Agaricomycetes</taxon>
        <taxon>Agaricomycetidae</taxon>
        <taxon>Boletales</taxon>
        <taxon>Coniophorineae</taxon>
        <taxon>Serpulaceae</taxon>
        <taxon>Serpula</taxon>
    </lineage>
</organism>
<feature type="compositionally biased region" description="Basic and acidic residues" evidence="1">
    <location>
        <begin position="93"/>
        <end position="102"/>
    </location>
</feature>
<evidence type="ECO:0000256" key="1">
    <source>
        <dbReference type="SAM" id="MobiDB-lite"/>
    </source>
</evidence>
<dbReference type="HOGENOM" id="CLU_1587497_0_0_1"/>
<name>F8QI92_SERL3</name>
<sequence>MTDSMLDLAEALPAVGPSWTFTPPQLPTGINPEIQEWMQRMLEAEVARRVTEATKKEREGRMRAHQAAERAEQEAAEYRGLWERQITTNSDTQKNDSGGEKKDHRRLRSALDSPPTFNGDQMKFRNFMEHLSLHFKEDPAYFGDEKKKIAFVLSYMKEGTAASFRSKC</sequence>
<keyword evidence="3" id="KW-1185">Reference proteome</keyword>
<accession>F8QI92</accession>